<evidence type="ECO:0000313" key="3">
    <source>
        <dbReference type="Proteomes" id="UP000030598"/>
    </source>
</evidence>
<accession>A0A0A1ZAF6</accession>
<dbReference type="InterPro" id="IPR006342">
    <property type="entry name" value="FkbM_mtfrase"/>
</dbReference>
<dbReference type="InterPro" id="IPR029063">
    <property type="entry name" value="SAM-dependent_MTases_sf"/>
</dbReference>
<proteinExistence type="predicted"/>
<gene>
    <name evidence="2" type="ORF">EU91_1304</name>
</gene>
<dbReference type="STRING" id="59925.EU91_1304"/>
<dbReference type="GO" id="GO:0016197">
    <property type="term" value="P:endosomal transport"/>
    <property type="evidence" value="ECO:0007669"/>
    <property type="project" value="TreeGrafter"/>
</dbReference>
<dbReference type="Proteomes" id="UP000030598">
    <property type="component" value="Unassembled WGS sequence"/>
</dbReference>
<dbReference type="eggNOG" id="COG1579">
    <property type="taxonomic scope" value="Bacteria"/>
</dbReference>
<dbReference type="GO" id="GO:0005886">
    <property type="term" value="C:plasma membrane"/>
    <property type="evidence" value="ECO:0007669"/>
    <property type="project" value="TreeGrafter"/>
</dbReference>
<evidence type="ECO:0000259" key="1">
    <source>
        <dbReference type="Pfam" id="PF05050"/>
    </source>
</evidence>
<organism evidence="2 3">
    <name type="scientific">Prochlorococcus marinus str. GP2</name>
    <dbReference type="NCBI Taxonomy" id="59925"/>
    <lineage>
        <taxon>Bacteria</taxon>
        <taxon>Bacillati</taxon>
        <taxon>Cyanobacteriota</taxon>
        <taxon>Cyanophyceae</taxon>
        <taxon>Synechococcales</taxon>
        <taxon>Prochlorococcaceae</taxon>
        <taxon>Prochlorococcus</taxon>
    </lineage>
</organism>
<name>A0A0A1ZAF6_PROMR</name>
<sequence>MDKKAKKFKINFNDGKSSFIDENTLKYIINLQNALKNQIFIPKFYDLTKSLNKYNQELLDFYSFIFKNREISHSQLFQDLFVLFKLGNKRKGRFLEFGATNGKELSNSYLLEKNFEWEGVLAEPSPQWKKSLKENRPRTKIINECIYSESGEMIDFFVSNKGVFSTINEFKESDIESMPGNTKARNEEGFTVKVPTISLNDVFIKHFNGEKIDYMSVDTEGSELLILSKFNFEKYGPKIVTVEHNFTSAQKNLDNLFKENNYKRFFPQQTQFDSWYIRN</sequence>
<feature type="domain" description="Methyltransferase FkbM" evidence="1">
    <location>
        <begin position="97"/>
        <end position="263"/>
    </location>
</feature>
<dbReference type="PANTHER" id="PTHR34009:SF2">
    <property type="entry name" value="PROTEIN STAR"/>
    <property type="match status" value="1"/>
</dbReference>
<evidence type="ECO:0000313" key="2">
    <source>
        <dbReference type="EMBL" id="KGF86542.1"/>
    </source>
</evidence>
<comment type="caution">
    <text evidence="2">The sequence shown here is derived from an EMBL/GenBank/DDBJ whole genome shotgun (WGS) entry which is preliminary data.</text>
</comment>
<dbReference type="GO" id="GO:0005737">
    <property type="term" value="C:cytoplasm"/>
    <property type="evidence" value="ECO:0007669"/>
    <property type="project" value="GOC"/>
</dbReference>
<dbReference type="InterPro" id="IPR053202">
    <property type="entry name" value="EGF_Rcpt_Signaling_Reg"/>
</dbReference>
<dbReference type="Pfam" id="PF05050">
    <property type="entry name" value="Methyltransf_21"/>
    <property type="match status" value="1"/>
</dbReference>
<dbReference type="AlphaFoldDB" id="A0A0A1ZAF6"/>
<reference evidence="3" key="1">
    <citation type="journal article" date="2014" name="Sci. Data">
        <title>Genomes of diverse isolates of the marine cyanobacterium Prochlorococcus.</title>
        <authorList>
            <person name="Biller S."/>
            <person name="Berube P."/>
            <person name="Thompson J."/>
            <person name="Kelly L."/>
            <person name="Roggensack S."/>
            <person name="Awad L."/>
            <person name="Roache-Johnson K."/>
            <person name="Ding H."/>
            <person name="Giovannoni S.J."/>
            <person name="Moore L.R."/>
            <person name="Chisholm S.W."/>
        </authorList>
    </citation>
    <scope>NUCLEOTIDE SEQUENCE [LARGE SCALE GENOMIC DNA]</scope>
    <source>
        <strain evidence="3">GP2</strain>
    </source>
</reference>
<dbReference type="Gene3D" id="3.40.50.150">
    <property type="entry name" value="Vaccinia Virus protein VP39"/>
    <property type="match status" value="1"/>
</dbReference>
<dbReference type="SUPFAM" id="SSF53335">
    <property type="entry name" value="S-adenosyl-L-methionine-dependent methyltransferases"/>
    <property type="match status" value="1"/>
</dbReference>
<dbReference type="PANTHER" id="PTHR34009">
    <property type="entry name" value="PROTEIN STAR"/>
    <property type="match status" value="1"/>
</dbReference>
<protein>
    <recommendedName>
        <fullName evidence="1">Methyltransferase FkbM domain-containing protein</fullName>
    </recommendedName>
</protein>
<dbReference type="RefSeq" id="WP_152556175.1">
    <property type="nucleotide sequence ID" value="NZ_CP138934.1"/>
</dbReference>
<dbReference type="EMBL" id="JNAH01000007">
    <property type="protein sequence ID" value="KGF86542.1"/>
    <property type="molecule type" value="Genomic_DNA"/>
</dbReference>
<dbReference type="GO" id="GO:0006888">
    <property type="term" value="P:endoplasmic reticulum to Golgi vesicle-mediated transport"/>
    <property type="evidence" value="ECO:0007669"/>
    <property type="project" value="TreeGrafter"/>
</dbReference>
<dbReference type="OrthoDB" id="9810122at2"/>